<dbReference type="EMBL" id="CM045763">
    <property type="protein sequence ID" value="KAI8020742.1"/>
    <property type="molecule type" value="Genomic_DNA"/>
</dbReference>
<dbReference type="Proteomes" id="UP001060215">
    <property type="component" value="Chromosome 6"/>
</dbReference>
<evidence type="ECO:0000313" key="1">
    <source>
        <dbReference type="EMBL" id="KAI8020742.1"/>
    </source>
</evidence>
<name>A0ACC0I7G1_9ERIC</name>
<evidence type="ECO:0000313" key="2">
    <source>
        <dbReference type="Proteomes" id="UP001060215"/>
    </source>
</evidence>
<accession>A0ACC0I7G1</accession>
<protein>
    <submittedName>
        <fullName evidence="1">Jasmonoyl--L-amino acid synthetase JAR6</fullName>
    </submittedName>
</protein>
<reference evidence="1 2" key="1">
    <citation type="journal article" date="2022" name="Plant J.">
        <title>Chromosome-level genome of Camellia lanceoleosa provides a valuable resource for understanding genome evolution and self-incompatibility.</title>
        <authorList>
            <person name="Gong W."/>
            <person name="Xiao S."/>
            <person name="Wang L."/>
            <person name="Liao Z."/>
            <person name="Chang Y."/>
            <person name="Mo W."/>
            <person name="Hu G."/>
            <person name="Li W."/>
            <person name="Zhao G."/>
            <person name="Zhu H."/>
            <person name="Hu X."/>
            <person name="Ji K."/>
            <person name="Xiang X."/>
            <person name="Song Q."/>
            <person name="Yuan D."/>
            <person name="Jin S."/>
            <person name="Zhang L."/>
        </authorList>
    </citation>
    <scope>NUCLEOTIDE SEQUENCE [LARGE SCALE GENOMIC DNA]</scope>
    <source>
        <strain evidence="1">SQ_2022a</strain>
    </source>
</reference>
<comment type="caution">
    <text evidence="1">The sequence shown here is derived from an EMBL/GenBank/DDBJ whole genome shotgun (WGS) entry which is preliminary data.</text>
</comment>
<sequence>MDAKRVQTETLEKILKENGSTEYLKIWSLNGRTDHESFKAFVSFVTHKDLEPYIQRMVDGDTSSILTGKPITTISLSSGTTQGKHKFDLFNNELMESIM</sequence>
<proteinExistence type="predicted"/>
<keyword evidence="2" id="KW-1185">Reference proteome</keyword>
<gene>
    <name evidence="1" type="ORF">LOK49_LG03G01103</name>
</gene>
<organism evidence="1 2">
    <name type="scientific">Camellia lanceoleosa</name>
    <dbReference type="NCBI Taxonomy" id="1840588"/>
    <lineage>
        <taxon>Eukaryota</taxon>
        <taxon>Viridiplantae</taxon>
        <taxon>Streptophyta</taxon>
        <taxon>Embryophyta</taxon>
        <taxon>Tracheophyta</taxon>
        <taxon>Spermatophyta</taxon>
        <taxon>Magnoliopsida</taxon>
        <taxon>eudicotyledons</taxon>
        <taxon>Gunneridae</taxon>
        <taxon>Pentapetalae</taxon>
        <taxon>asterids</taxon>
        <taxon>Ericales</taxon>
        <taxon>Theaceae</taxon>
        <taxon>Camellia</taxon>
    </lineage>
</organism>